<dbReference type="PROSITE" id="PS51257">
    <property type="entry name" value="PROKAR_LIPOPROTEIN"/>
    <property type="match status" value="1"/>
</dbReference>
<dbReference type="RefSeq" id="WP_397090060.1">
    <property type="nucleotide sequence ID" value="NZ_JBITGY010000014.1"/>
</dbReference>
<sequence>MNMRNILIAGSLVAGALVLSPGTATAAACAFDPNRVEYSDDAKIAKRQHRTYCTYRLIGRDGAFTAKGRAWIDLRNGAVRPAGTTKKAAAQLGRYRKLGLWNPNRIEYSDSPVRAVKQFTTWYAKGYIALGGGWTKRGQAQFR</sequence>
<reference evidence="2 3" key="1">
    <citation type="submission" date="2024-10" db="EMBL/GenBank/DDBJ databases">
        <title>The Natural Products Discovery Center: Release of the First 8490 Sequenced Strains for Exploring Actinobacteria Biosynthetic Diversity.</title>
        <authorList>
            <person name="Kalkreuter E."/>
            <person name="Kautsar S.A."/>
            <person name="Yang D."/>
            <person name="Bader C.D."/>
            <person name="Teijaro C.N."/>
            <person name="Fluegel L."/>
            <person name="Davis C.M."/>
            <person name="Simpson J.R."/>
            <person name="Lauterbach L."/>
            <person name="Steele A.D."/>
            <person name="Gui C."/>
            <person name="Meng S."/>
            <person name="Li G."/>
            <person name="Viehrig K."/>
            <person name="Ye F."/>
            <person name="Su P."/>
            <person name="Kiefer A.F."/>
            <person name="Nichols A."/>
            <person name="Cepeda A.J."/>
            <person name="Yan W."/>
            <person name="Fan B."/>
            <person name="Jiang Y."/>
            <person name="Adhikari A."/>
            <person name="Zheng C.-J."/>
            <person name="Schuster L."/>
            <person name="Cowan T.M."/>
            <person name="Smanski M.J."/>
            <person name="Chevrette M.G."/>
            <person name="De Carvalho L.P.S."/>
            <person name="Shen B."/>
        </authorList>
    </citation>
    <scope>NUCLEOTIDE SEQUENCE [LARGE SCALE GENOMIC DNA]</scope>
    <source>
        <strain evidence="2 3">NPDC050545</strain>
    </source>
</reference>
<dbReference type="EMBL" id="JBITGY010000014">
    <property type="protein sequence ID" value="MFI6504309.1"/>
    <property type="molecule type" value="Genomic_DNA"/>
</dbReference>
<dbReference type="Proteomes" id="UP001612741">
    <property type="component" value="Unassembled WGS sequence"/>
</dbReference>
<gene>
    <name evidence="2" type="ORF">ACIBG2_43485</name>
</gene>
<comment type="caution">
    <text evidence="2">The sequence shown here is derived from an EMBL/GenBank/DDBJ whole genome shotgun (WGS) entry which is preliminary data.</text>
</comment>
<evidence type="ECO:0000313" key="3">
    <source>
        <dbReference type="Proteomes" id="UP001612741"/>
    </source>
</evidence>
<feature type="signal peptide" evidence="1">
    <location>
        <begin position="1"/>
        <end position="26"/>
    </location>
</feature>
<organism evidence="2 3">
    <name type="scientific">Nonomuraea typhae</name>
    <dbReference type="NCBI Taxonomy" id="2603600"/>
    <lineage>
        <taxon>Bacteria</taxon>
        <taxon>Bacillati</taxon>
        <taxon>Actinomycetota</taxon>
        <taxon>Actinomycetes</taxon>
        <taxon>Streptosporangiales</taxon>
        <taxon>Streptosporangiaceae</taxon>
        <taxon>Nonomuraea</taxon>
    </lineage>
</organism>
<keyword evidence="3" id="KW-1185">Reference proteome</keyword>
<evidence type="ECO:0000313" key="2">
    <source>
        <dbReference type="EMBL" id="MFI6504309.1"/>
    </source>
</evidence>
<keyword evidence="1" id="KW-0732">Signal</keyword>
<feature type="chain" id="PRO_5046481228" description="Peptidoglycan-binding protein" evidence="1">
    <location>
        <begin position="27"/>
        <end position="143"/>
    </location>
</feature>
<evidence type="ECO:0008006" key="4">
    <source>
        <dbReference type="Google" id="ProtNLM"/>
    </source>
</evidence>
<protein>
    <recommendedName>
        <fullName evidence="4">Peptidoglycan-binding protein</fullName>
    </recommendedName>
</protein>
<evidence type="ECO:0000256" key="1">
    <source>
        <dbReference type="SAM" id="SignalP"/>
    </source>
</evidence>
<name>A0ABW7Z7Z8_9ACTN</name>
<proteinExistence type="predicted"/>
<accession>A0ABW7Z7Z8</accession>